<name>A0ABN6MAF1_9ACTN</name>
<evidence type="ECO:0000256" key="2">
    <source>
        <dbReference type="ARBA" id="ARBA00022723"/>
    </source>
</evidence>
<dbReference type="InterPro" id="IPR050612">
    <property type="entry name" value="Prok_Mopterin_Oxidored"/>
</dbReference>
<dbReference type="Gene3D" id="3.40.228.10">
    <property type="entry name" value="Dimethylsulfoxide Reductase, domain 2"/>
    <property type="match status" value="1"/>
</dbReference>
<keyword evidence="4" id="KW-0411">Iron-sulfur</keyword>
<evidence type="ECO:0000256" key="5">
    <source>
        <dbReference type="SAM" id="MobiDB-lite"/>
    </source>
</evidence>
<protein>
    <submittedName>
        <fullName evidence="7">Dehydrogenase</fullName>
    </submittedName>
</protein>
<keyword evidence="2" id="KW-0479">Metal-binding</keyword>
<accession>A0ABN6MAF1</accession>
<dbReference type="Pfam" id="PF04879">
    <property type="entry name" value="Molybdop_Fe4S4"/>
    <property type="match status" value="1"/>
</dbReference>
<evidence type="ECO:0000256" key="3">
    <source>
        <dbReference type="ARBA" id="ARBA00023004"/>
    </source>
</evidence>
<dbReference type="InterPro" id="IPR037949">
    <property type="entry name" value="MopB_CT_Acetylene-hydratase"/>
</dbReference>
<comment type="similarity">
    <text evidence="1">Belongs to the prokaryotic molybdopterin-containing oxidoreductase family.</text>
</comment>
<gene>
    <name evidence="7" type="ORF">CE91St30_03650</name>
</gene>
<keyword evidence="8" id="KW-1185">Reference proteome</keyword>
<dbReference type="PANTHER" id="PTHR43742:SF6">
    <property type="entry name" value="OXIDOREDUCTASE YYAE-RELATED"/>
    <property type="match status" value="1"/>
</dbReference>
<dbReference type="CDD" id="cd02781">
    <property type="entry name" value="MopB_CT_Acetylene-hydratase"/>
    <property type="match status" value="1"/>
</dbReference>
<dbReference type="SMART" id="SM00926">
    <property type="entry name" value="Molybdop_Fe4S4"/>
    <property type="match status" value="1"/>
</dbReference>
<dbReference type="Gene3D" id="2.40.40.20">
    <property type="match status" value="1"/>
</dbReference>
<dbReference type="Pfam" id="PF00384">
    <property type="entry name" value="Molybdopterin"/>
    <property type="match status" value="1"/>
</dbReference>
<evidence type="ECO:0000313" key="7">
    <source>
        <dbReference type="EMBL" id="BDE95032.1"/>
    </source>
</evidence>
<organism evidence="7 8">
    <name type="scientific">Raoultibacter timonensis</name>
    <dbReference type="NCBI Taxonomy" id="1907662"/>
    <lineage>
        <taxon>Bacteria</taxon>
        <taxon>Bacillati</taxon>
        <taxon>Actinomycetota</taxon>
        <taxon>Coriobacteriia</taxon>
        <taxon>Eggerthellales</taxon>
        <taxon>Eggerthellaceae</taxon>
        <taxon>Raoultibacter</taxon>
    </lineage>
</organism>
<evidence type="ECO:0000256" key="1">
    <source>
        <dbReference type="ARBA" id="ARBA00010312"/>
    </source>
</evidence>
<dbReference type="PANTHER" id="PTHR43742">
    <property type="entry name" value="TRIMETHYLAMINE-N-OXIDE REDUCTASE"/>
    <property type="match status" value="1"/>
</dbReference>
<proteinExistence type="inferred from homology"/>
<dbReference type="Gene3D" id="2.20.25.90">
    <property type="entry name" value="ADC-like domains"/>
    <property type="match status" value="1"/>
</dbReference>
<dbReference type="Proteomes" id="UP001320544">
    <property type="component" value="Chromosome"/>
</dbReference>
<feature type="domain" description="4Fe-4S Mo/W bis-MGD-type" evidence="6">
    <location>
        <begin position="35"/>
        <end position="93"/>
    </location>
</feature>
<evidence type="ECO:0000313" key="8">
    <source>
        <dbReference type="Proteomes" id="UP001320544"/>
    </source>
</evidence>
<dbReference type="InterPro" id="IPR006963">
    <property type="entry name" value="Mopterin_OxRdtase_4Fe-4S_dom"/>
</dbReference>
<dbReference type="Gene3D" id="3.40.50.740">
    <property type="match status" value="1"/>
</dbReference>
<dbReference type="InterPro" id="IPR006657">
    <property type="entry name" value="MoPterin_dinucl-bd_dom"/>
</dbReference>
<dbReference type="SUPFAM" id="SSF50692">
    <property type="entry name" value="ADC-like"/>
    <property type="match status" value="1"/>
</dbReference>
<dbReference type="InterPro" id="IPR009010">
    <property type="entry name" value="Asp_de-COase-like_dom_sf"/>
</dbReference>
<dbReference type="RefSeq" id="WP_244411534.1">
    <property type="nucleotide sequence ID" value="NZ_AP025564.1"/>
</dbReference>
<dbReference type="PROSITE" id="PS51669">
    <property type="entry name" value="4FE4S_MOW_BIS_MGD"/>
    <property type="match status" value="1"/>
</dbReference>
<dbReference type="InterPro" id="IPR006656">
    <property type="entry name" value="Mopterin_OxRdtase"/>
</dbReference>
<feature type="region of interest" description="Disordered" evidence="5">
    <location>
        <begin position="1"/>
        <end position="20"/>
    </location>
</feature>
<evidence type="ECO:0000259" key="6">
    <source>
        <dbReference type="PROSITE" id="PS51669"/>
    </source>
</evidence>
<sequence>MEEMKAKPAVPLPTLGETNDLGKPWRWEEDGCTVTRSAPWSPPGCHPVGCGVKLYVDENGKLVKVEGDENQQITQGRLCVRCLTLRDFVYNPSRIIHPMKRDPKYRGQADKWEQCTWEEALDIIEENYRRITAEYGCESVVFFVGTGREGGTLGPYGTYMLRSPNMCYTQSGYACYVPRMAAAAYNLGSPYPEIDYAGGLPGRYDDPAFVNPECIMIWGKAPLASNPDGFFGHAVVDMMRRGARLIVVDPRITWLSSRADYHLALRAGTDTALAMAMLDTIIREDLYDHDFVEYWCYGFEQLAERVATMPVEKAGEICGIDPEYIKDAARMYANAKPASLQWGLAFDQKANGMQLSHSAICLMAITGNIDVPGGQILGNASSGQNETGFGFEEALGKDLISKMIGLKEYPAYANTILDAHADLTLQAMETGEPYPIKMGFFAGNNLMSCTSAEPKRWHDAMCKTLDFCFTLECFMTPSAQAVCDVFLPLATAAEEDGVDFAHYGATPVGTGFMNKALSVGECKTDMETCMIVGKRLNPQLWENYHDVYDFIDDLRLHNNHRFKDVCKEVYVQKDVEYYKYETGHLRKDGQPGFNTPTGRVELWSTMFAQFGDDPLPYYEEPQYSPLNTPELLDEYPYVLTTGARAYAFFHSENRQIPFCRELNPDPLVEINPKTAAKLGIADGQWCEVWNQFGSAKLKANVTIAVDEQTIHAQHGWWFPEDDPNEPNLYGTFRSNINNLVPNFHFGKLGFGAPFKCLLCNIKPLAENYDTDMQLVWEKFKREDQ</sequence>
<keyword evidence="3" id="KW-0408">Iron</keyword>
<dbReference type="EMBL" id="AP025564">
    <property type="protein sequence ID" value="BDE95032.1"/>
    <property type="molecule type" value="Genomic_DNA"/>
</dbReference>
<dbReference type="Pfam" id="PF01568">
    <property type="entry name" value="Molydop_binding"/>
    <property type="match status" value="1"/>
</dbReference>
<dbReference type="SUPFAM" id="SSF53706">
    <property type="entry name" value="Formate dehydrogenase/DMSO reductase, domains 1-3"/>
    <property type="match status" value="1"/>
</dbReference>
<evidence type="ECO:0000256" key="4">
    <source>
        <dbReference type="ARBA" id="ARBA00023014"/>
    </source>
</evidence>
<reference evidence="7 8" key="1">
    <citation type="submission" date="2022-01" db="EMBL/GenBank/DDBJ databases">
        <title>Novel bile acid biosynthetic pathways are enriched in the microbiome of centenarians.</title>
        <authorList>
            <person name="Sato Y."/>
            <person name="Atarashi K."/>
            <person name="Plichta R.D."/>
            <person name="Arai Y."/>
            <person name="Sasajima S."/>
            <person name="Kearney M.S."/>
            <person name="Suda W."/>
            <person name="Takeshita K."/>
            <person name="Sasaki T."/>
            <person name="Okamoto S."/>
            <person name="Skelly N.A."/>
            <person name="Okamura Y."/>
            <person name="Vlamakis H."/>
            <person name="Li Y."/>
            <person name="Tanoue T."/>
            <person name="Takei H."/>
            <person name="Nittono H."/>
            <person name="Narushima S."/>
            <person name="Irie J."/>
            <person name="Itoh H."/>
            <person name="Moriya K."/>
            <person name="Sugiura Y."/>
            <person name="Suematsu M."/>
            <person name="Moritoki N."/>
            <person name="Shibata S."/>
            <person name="Littman R.D."/>
            <person name="Fischbach A.M."/>
            <person name="Uwamino Y."/>
            <person name="Inoue T."/>
            <person name="Honda A."/>
            <person name="Hattori M."/>
            <person name="Murai T."/>
            <person name="Xavier J.R."/>
            <person name="Hirose N."/>
            <person name="Honda K."/>
        </authorList>
    </citation>
    <scope>NUCLEOTIDE SEQUENCE [LARGE SCALE GENOMIC DNA]</scope>
    <source>
        <strain evidence="7 8">CE91-St30</strain>
    </source>
</reference>